<dbReference type="Proteomes" id="UP000092574">
    <property type="component" value="Chromosome"/>
</dbReference>
<dbReference type="EMBL" id="CP015405">
    <property type="protein sequence ID" value="ANU76838.1"/>
    <property type="molecule type" value="Genomic_DNA"/>
</dbReference>
<protein>
    <recommendedName>
        <fullName evidence="9">APA family basic amino acid/polyamine antiporter</fullName>
    </recommendedName>
</protein>
<evidence type="ECO:0000256" key="1">
    <source>
        <dbReference type="ARBA" id="ARBA00004651"/>
    </source>
</evidence>
<dbReference type="AlphaFoldDB" id="A0A1C7ICV6"/>
<dbReference type="RefSeq" id="WP_065542993.1">
    <property type="nucleotide sequence ID" value="NZ_CP015405.2"/>
</dbReference>
<feature type="transmembrane region" description="Helical" evidence="6">
    <location>
        <begin position="181"/>
        <end position="208"/>
    </location>
</feature>
<accession>A0A1C7ICV6</accession>
<feature type="transmembrane region" description="Helical" evidence="6">
    <location>
        <begin position="87"/>
        <end position="106"/>
    </location>
</feature>
<feature type="transmembrane region" description="Helical" evidence="6">
    <location>
        <begin position="321"/>
        <end position="340"/>
    </location>
</feature>
<sequence length="444" mass="47985">MAKTNADGSKSLGRGDLLAIAIGNVIGGGVMTMTGLAIGITGRSIVLSYIICAVMVTIVALPQFFLSGTIRMNGGFYTQAAMFGGKWFAGLYSVVFVSYFFGATMYSASFADYVLSAFPEINGKLVAFAILTIFVVLNLCGIQVAAKVQYALVIILVIALLVFTGFGIVHLEPGYFDENQFFTSGFTGVMSAAALLSMATSGATFIINMSREAKNPKKDIPFCIVVGTVIVTLLYIGVGVVAAGVFPVEHVAGQNLSKVAREILPTPLYIFFIVGGAMVALVTSLNANLGWLQAPIAQAAEDGWWPKIFAKRNDKFGTPHYIILTIYVLCSVIILSGMNVGDIANIGNTLANCVQVILCLAIITMPKKIPEIWKRSQFHINDKLYTFLCVMGAIVSAAFVYYECLEIHMNYVIGILVYLAVACIYPMIRQKFHKVEIEVSYEEA</sequence>
<dbReference type="KEGG" id="byl:A4V09_14365"/>
<comment type="subcellular location">
    <subcellularLocation>
        <location evidence="1">Cell membrane</location>
        <topology evidence="1">Multi-pass membrane protein</topology>
    </subcellularLocation>
</comment>
<dbReference type="PANTHER" id="PTHR42770:SF7">
    <property type="entry name" value="MEMBRANE PROTEIN"/>
    <property type="match status" value="1"/>
</dbReference>
<dbReference type="Pfam" id="PF13520">
    <property type="entry name" value="AA_permease_2"/>
    <property type="match status" value="1"/>
</dbReference>
<proteinExistence type="predicted"/>
<feature type="transmembrane region" description="Helical" evidence="6">
    <location>
        <begin position="17"/>
        <end position="40"/>
    </location>
</feature>
<feature type="transmembrane region" description="Helical" evidence="6">
    <location>
        <begin position="150"/>
        <end position="169"/>
    </location>
</feature>
<evidence type="ECO:0000256" key="5">
    <source>
        <dbReference type="ARBA" id="ARBA00023136"/>
    </source>
</evidence>
<dbReference type="PIRSF" id="PIRSF006060">
    <property type="entry name" value="AA_transporter"/>
    <property type="match status" value="1"/>
</dbReference>
<feature type="transmembrane region" description="Helical" evidence="6">
    <location>
        <begin position="384"/>
        <end position="402"/>
    </location>
</feature>
<dbReference type="GO" id="GO:0022857">
    <property type="term" value="F:transmembrane transporter activity"/>
    <property type="evidence" value="ECO:0007669"/>
    <property type="project" value="InterPro"/>
</dbReference>
<feature type="transmembrane region" description="Helical" evidence="6">
    <location>
        <begin position="346"/>
        <end position="363"/>
    </location>
</feature>
<evidence type="ECO:0000313" key="8">
    <source>
        <dbReference type="Proteomes" id="UP000092574"/>
    </source>
</evidence>
<evidence type="ECO:0000256" key="4">
    <source>
        <dbReference type="ARBA" id="ARBA00022989"/>
    </source>
</evidence>
<keyword evidence="8" id="KW-1185">Reference proteome</keyword>
<evidence type="ECO:0008006" key="9">
    <source>
        <dbReference type="Google" id="ProtNLM"/>
    </source>
</evidence>
<dbReference type="GO" id="GO:0005886">
    <property type="term" value="C:plasma membrane"/>
    <property type="evidence" value="ECO:0007669"/>
    <property type="project" value="UniProtKB-SubCell"/>
</dbReference>
<feature type="transmembrane region" description="Helical" evidence="6">
    <location>
        <begin position="268"/>
        <end position="289"/>
    </location>
</feature>
<organism evidence="7 8">
    <name type="scientific">Blautia pseudococcoides</name>
    <dbReference type="NCBI Taxonomy" id="1796616"/>
    <lineage>
        <taxon>Bacteria</taxon>
        <taxon>Bacillati</taxon>
        <taxon>Bacillota</taxon>
        <taxon>Clostridia</taxon>
        <taxon>Lachnospirales</taxon>
        <taxon>Lachnospiraceae</taxon>
        <taxon>Blautia</taxon>
    </lineage>
</organism>
<dbReference type="PANTHER" id="PTHR42770">
    <property type="entry name" value="AMINO ACID TRANSPORTER-RELATED"/>
    <property type="match status" value="1"/>
</dbReference>
<dbReference type="Gene3D" id="1.20.1740.10">
    <property type="entry name" value="Amino acid/polyamine transporter I"/>
    <property type="match status" value="1"/>
</dbReference>
<dbReference type="STRING" id="1796616.A4V09_14365"/>
<reference evidence="7" key="1">
    <citation type="submission" date="2017-04" db="EMBL/GenBank/DDBJ databases">
        <title>Complete Genome Sequences of Twelve Strains of a Stable Defined Moderately Diverse Mouse Microbiota 2 (sDMDMm2).</title>
        <authorList>
            <person name="Uchimura Y."/>
            <person name="Wyss M."/>
            <person name="Brugiroux S."/>
            <person name="Limenitakis J.P."/>
            <person name="Stecher B."/>
            <person name="McCoy K.D."/>
            <person name="Macpherson A.J."/>
        </authorList>
    </citation>
    <scope>NUCLEOTIDE SEQUENCE</scope>
    <source>
        <strain evidence="7">YL58</strain>
    </source>
</reference>
<dbReference type="InterPro" id="IPR002293">
    <property type="entry name" value="AA/rel_permease1"/>
</dbReference>
<gene>
    <name evidence="7" type="ORF">A4V09_14365</name>
</gene>
<keyword evidence="4 6" id="KW-1133">Transmembrane helix</keyword>
<feature type="transmembrane region" description="Helical" evidence="6">
    <location>
        <begin position="126"/>
        <end position="145"/>
    </location>
</feature>
<evidence type="ECO:0000256" key="3">
    <source>
        <dbReference type="ARBA" id="ARBA00022692"/>
    </source>
</evidence>
<evidence type="ECO:0000256" key="2">
    <source>
        <dbReference type="ARBA" id="ARBA00022475"/>
    </source>
</evidence>
<evidence type="ECO:0000313" key="7">
    <source>
        <dbReference type="EMBL" id="ANU76838.1"/>
    </source>
</evidence>
<dbReference type="OrthoDB" id="3181223at2"/>
<name>A0A1C7ICV6_9FIRM</name>
<evidence type="ECO:0000256" key="6">
    <source>
        <dbReference type="SAM" id="Phobius"/>
    </source>
</evidence>
<keyword evidence="5 6" id="KW-0472">Membrane</keyword>
<dbReference type="InterPro" id="IPR050367">
    <property type="entry name" value="APC_superfamily"/>
</dbReference>
<feature type="transmembrane region" description="Helical" evidence="6">
    <location>
        <begin position="46"/>
        <end position="66"/>
    </location>
</feature>
<feature type="transmembrane region" description="Helical" evidence="6">
    <location>
        <begin position="220"/>
        <end position="248"/>
    </location>
</feature>
<feature type="transmembrane region" description="Helical" evidence="6">
    <location>
        <begin position="408"/>
        <end position="428"/>
    </location>
</feature>
<keyword evidence="2" id="KW-1003">Cell membrane</keyword>
<keyword evidence="3 6" id="KW-0812">Transmembrane</keyword>